<evidence type="ECO:0000313" key="2">
    <source>
        <dbReference type="Proteomes" id="UP000006729"/>
    </source>
</evidence>
<comment type="caution">
    <text evidence="1">The sequence shown here is derived from an EMBL/GenBank/DDBJ whole genome shotgun (WGS) entry which is preliminary data.</text>
</comment>
<proteinExistence type="predicted"/>
<protein>
    <submittedName>
        <fullName evidence="1">Uncharacterized protein</fullName>
    </submittedName>
</protein>
<keyword evidence="2" id="KW-1185">Reference proteome</keyword>
<name>A0ACC0RMB1_POPTR</name>
<sequence length="69" mass="7856">MAILTDKTACEVLIRDTRQSPAQVLVGHPPSLSIPYRNWSLSWSHGTRRSTTKSLENSEGLFHRCKENF</sequence>
<gene>
    <name evidence="1" type="ORF">POPTR_018G090050v4</name>
</gene>
<evidence type="ECO:0000313" key="1">
    <source>
        <dbReference type="EMBL" id="KAI9378425.1"/>
    </source>
</evidence>
<accession>A0ACC0RMB1</accession>
<dbReference type="EMBL" id="CM009307">
    <property type="protein sequence ID" value="KAI9378425.1"/>
    <property type="molecule type" value="Genomic_DNA"/>
</dbReference>
<dbReference type="Proteomes" id="UP000006729">
    <property type="component" value="Chromosome 18"/>
</dbReference>
<organism evidence="1 2">
    <name type="scientific">Populus trichocarpa</name>
    <name type="common">Western balsam poplar</name>
    <name type="synonym">Populus balsamifera subsp. trichocarpa</name>
    <dbReference type="NCBI Taxonomy" id="3694"/>
    <lineage>
        <taxon>Eukaryota</taxon>
        <taxon>Viridiplantae</taxon>
        <taxon>Streptophyta</taxon>
        <taxon>Embryophyta</taxon>
        <taxon>Tracheophyta</taxon>
        <taxon>Spermatophyta</taxon>
        <taxon>Magnoliopsida</taxon>
        <taxon>eudicotyledons</taxon>
        <taxon>Gunneridae</taxon>
        <taxon>Pentapetalae</taxon>
        <taxon>rosids</taxon>
        <taxon>fabids</taxon>
        <taxon>Malpighiales</taxon>
        <taxon>Salicaceae</taxon>
        <taxon>Saliceae</taxon>
        <taxon>Populus</taxon>
    </lineage>
</organism>
<reference evidence="1 2" key="1">
    <citation type="journal article" date="2006" name="Science">
        <title>The genome of black cottonwood, Populus trichocarpa (Torr. &amp; Gray).</title>
        <authorList>
            <person name="Tuskan G.A."/>
            <person name="Difazio S."/>
            <person name="Jansson S."/>
            <person name="Bohlmann J."/>
            <person name="Grigoriev I."/>
            <person name="Hellsten U."/>
            <person name="Putnam N."/>
            <person name="Ralph S."/>
            <person name="Rombauts S."/>
            <person name="Salamov A."/>
            <person name="Schein J."/>
            <person name="Sterck L."/>
            <person name="Aerts A."/>
            <person name="Bhalerao R.R."/>
            <person name="Bhalerao R.P."/>
            <person name="Blaudez D."/>
            <person name="Boerjan W."/>
            <person name="Brun A."/>
            <person name="Brunner A."/>
            <person name="Busov V."/>
            <person name="Campbell M."/>
            <person name="Carlson J."/>
            <person name="Chalot M."/>
            <person name="Chapman J."/>
            <person name="Chen G.L."/>
            <person name="Cooper D."/>
            <person name="Coutinho P.M."/>
            <person name="Couturier J."/>
            <person name="Covert S."/>
            <person name="Cronk Q."/>
            <person name="Cunningham R."/>
            <person name="Davis J."/>
            <person name="Degroeve S."/>
            <person name="Dejardin A."/>
            <person name="Depamphilis C."/>
            <person name="Detter J."/>
            <person name="Dirks B."/>
            <person name="Dubchak I."/>
            <person name="Duplessis S."/>
            <person name="Ehlting J."/>
            <person name="Ellis B."/>
            <person name="Gendler K."/>
            <person name="Goodstein D."/>
            <person name="Gribskov M."/>
            <person name="Grimwood J."/>
            <person name="Groover A."/>
            <person name="Gunter L."/>
            <person name="Hamberger B."/>
            <person name="Heinze B."/>
            <person name="Helariutta Y."/>
            <person name="Henrissat B."/>
            <person name="Holligan D."/>
            <person name="Holt R."/>
            <person name="Huang W."/>
            <person name="Islam-Faridi N."/>
            <person name="Jones S."/>
            <person name="Jones-Rhoades M."/>
            <person name="Jorgensen R."/>
            <person name="Joshi C."/>
            <person name="Kangasjarvi J."/>
            <person name="Karlsson J."/>
            <person name="Kelleher C."/>
            <person name="Kirkpatrick R."/>
            <person name="Kirst M."/>
            <person name="Kohler A."/>
            <person name="Kalluri U."/>
            <person name="Larimer F."/>
            <person name="Leebens-Mack J."/>
            <person name="Leple J.C."/>
            <person name="Locascio P."/>
            <person name="Lou Y."/>
            <person name="Lucas S."/>
            <person name="Martin F."/>
            <person name="Montanini B."/>
            <person name="Napoli C."/>
            <person name="Nelson D.R."/>
            <person name="Nelson C."/>
            <person name="Nieminen K."/>
            <person name="Nilsson O."/>
            <person name="Pereda V."/>
            <person name="Peter G."/>
            <person name="Philippe R."/>
            <person name="Pilate G."/>
            <person name="Poliakov A."/>
            <person name="Razumovskaya J."/>
            <person name="Richardson P."/>
            <person name="Rinaldi C."/>
            <person name="Ritland K."/>
            <person name="Rouze P."/>
            <person name="Ryaboy D."/>
            <person name="Schmutz J."/>
            <person name="Schrader J."/>
            <person name="Segerman B."/>
            <person name="Shin H."/>
            <person name="Siddiqui A."/>
            <person name="Sterky F."/>
            <person name="Terry A."/>
            <person name="Tsai C.J."/>
            <person name="Uberbacher E."/>
            <person name="Unneberg P."/>
            <person name="Vahala J."/>
            <person name="Wall K."/>
            <person name="Wessler S."/>
            <person name="Yang G."/>
            <person name="Yin T."/>
            <person name="Douglas C."/>
            <person name="Marra M."/>
            <person name="Sandberg G."/>
            <person name="Van de Peer Y."/>
            <person name="Rokhsar D."/>
        </authorList>
    </citation>
    <scope>NUCLEOTIDE SEQUENCE [LARGE SCALE GENOMIC DNA]</scope>
    <source>
        <strain evidence="2">cv. Nisqually</strain>
    </source>
</reference>